<dbReference type="EMBL" id="CP053189">
    <property type="protein sequence ID" value="QJS10397.1"/>
    <property type="molecule type" value="Genomic_DNA"/>
</dbReference>
<sequence>MFRATAPVRPATAPVRPAASATGAVGGVPRLLRAGRYAPAGPGAPYVPDAGRERFFRQLGAPHGVPFDRAGFAAAPRRTSVELARGALAGLGPLTAEEAPEVAVVASAAPDFEHAELVGSCVQGMLPGEPLTFGVSDQGMLAPFSALRVALEYARRLGSRRLLVLAVDQSSQPFAVPADHPAAVRADVAVALLFEWGGGADPVHGAGQRPWPAPGPAVPWDAALPLVAGAGVRTAVPGVWPWATWAGTGQPATAVWSALAGLAGGGPARVVVAEHDPQRAVLAHCTLDLGTPGRGTTGE</sequence>
<evidence type="ECO:0000256" key="1">
    <source>
        <dbReference type="SAM" id="MobiDB-lite"/>
    </source>
</evidence>
<name>A0A6M4PIT8_9ACTN</name>
<dbReference type="AlphaFoldDB" id="A0A6M4PIT8"/>
<accession>A0A6M4PIT8</accession>
<dbReference type="KEGG" id="sarg:HKX69_13465"/>
<evidence type="ECO:0008006" key="4">
    <source>
        <dbReference type="Google" id="ProtNLM"/>
    </source>
</evidence>
<reference evidence="2 3" key="1">
    <citation type="submission" date="2020-05" db="EMBL/GenBank/DDBJ databases">
        <authorList>
            <person name="Li K."/>
        </authorList>
    </citation>
    <scope>NUCLEOTIDE SEQUENCE [LARGE SCALE GENOMIC DNA]</scope>
    <source>
        <strain evidence="3">jing01</strain>
    </source>
</reference>
<evidence type="ECO:0000313" key="2">
    <source>
        <dbReference type="EMBL" id="QJS10397.1"/>
    </source>
</evidence>
<dbReference type="RefSeq" id="WP_171153540.1">
    <property type="nucleotide sequence ID" value="NZ_CP053189.1"/>
</dbReference>
<feature type="region of interest" description="Disordered" evidence="1">
    <location>
        <begin position="1"/>
        <end position="22"/>
    </location>
</feature>
<protein>
    <recommendedName>
        <fullName evidence="4">3-oxoacyl-ACP synthase</fullName>
    </recommendedName>
</protein>
<gene>
    <name evidence="2" type="ORF">HKX69_13465</name>
</gene>
<proteinExistence type="predicted"/>
<evidence type="ECO:0000313" key="3">
    <source>
        <dbReference type="Proteomes" id="UP000502641"/>
    </source>
</evidence>
<organism evidence="2 3">
    <name type="scientific">Streptomyces argyrophylli</name>
    <dbReference type="NCBI Taxonomy" id="2726118"/>
    <lineage>
        <taxon>Bacteria</taxon>
        <taxon>Bacillati</taxon>
        <taxon>Actinomycetota</taxon>
        <taxon>Actinomycetes</taxon>
        <taxon>Kitasatosporales</taxon>
        <taxon>Streptomycetaceae</taxon>
        <taxon>Streptomyces</taxon>
    </lineage>
</organism>
<keyword evidence="3" id="KW-1185">Reference proteome</keyword>
<dbReference type="Proteomes" id="UP000502641">
    <property type="component" value="Chromosome"/>
</dbReference>